<dbReference type="STRING" id="632773.BBEV_0311"/>
<dbReference type="Proteomes" id="UP000094463">
    <property type="component" value="Chromosome"/>
</dbReference>
<dbReference type="OrthoDB" id="9789139at2"/>
<evidence type="ECO:0000313" key="1">
    <source>
        <dbReference type="EMBL" id="AOM81705.1"/>
    </source>
</evidence>
<proteinExistence type="predicted"/>
<gene>
    <name evidence="1" type="ORF">BBEV_0311</name>
</gene>
<reference evidence="1 2" key="1">
    <citation type="submission" date="2015-08" db="EMBL/GenBank/DDBJ databases">
        <title>The complete genome sequence of Bacillus beveridgei MLTeJB.</title>
        <authorList>
            <person name="Hanson T.E."/>
            <person name="Mesa C."/>
            <person name="Basesman S.M."/>
            <person name="Oremland R.S."/>
        </authorList>
    </citation>
    <scope>NUCLEOTIDE SEQUENCE [LARGE SCALE GENOMIC DNA]</scope>
    <source>
        <strain evidence="1 2">MLTeJB</strain>
    </source>
</reference>
<accession>A0A1D7QRT2</accession>
<sequence>MKKIPILMGHQKGKKFGVVVLDPREVIKLVNLPDPETGQKAQRPWKESKVKEIAKYVAGKLTISDGDSTHFGKGIIPNSPILNVFNSLKIEEENGFHLLFPETKEEFNHCFGNIEILDGQHRLISFANKYLNVDFKWNENYTMGFTVFQNLTLEEKQELFMMTNDKQEKVQPNILCQIKEWLGLLSEQESNIFQLLESLNSEPVSPLKGKIIVGGKKVKYGMNLVQLSKILKKSGVYKLINTEKKSQQIHIISTYLKSWNDIYDGAINKKEHPLSKVSGMRYIFFLFPSIIDILVKKEKRFEESNIKEIIEYSKINLEGDKVFTDSDLKTAFRAESNTIKLAESQSSKLKERYLLDNVNYNPFEGVGD</sequence>
<dbReference type="EMBL" id="CP012502">
    <property type="protein sequence ID" value="AOM81705.1"/>
    <property type="molecule type" value="Genomic_DNA"/>
</dbReference>
<organism evidence="1 2">
    <name type="scientific">Salisediminibacterium beveridgei</name>
    <dbReference type="NCBI Taxonomy" id="632773"/>
    <lineage>
        <taxon>Bacteria</taxon>
        <taxon>Bacillati</taxon>
        <taxon>Bacillota</taxon>
        <taxon>Bacilli</taxon>
        <taxon>Bacillales</taxon>
        <taxon>Bacillaceae</taxon>
        <taxon>Salisediminibacterium</taxon>
    </lineage>
</organism>
<dbReference type="InterPro" id="IPR017601">
    <property type="entry name" value="DGQHR-contain_dom"/>
</dbReference>
<name>A0A1D7QRT2_9BACI</name>
<evidence type="ECO:0008006" key="3">
    <source>
        <dbReference type="Google" id="ProtNLM"/>
    </source>
</evidence>
<dbReference type="KEGG" id="bbev:BBEV_0311"/>
<keyword evidence="2" id="KW-1185">Reference proteome</keyword>
<evidence type="ECO:0000313" key="2">
    <source>
        <dbReference type="Proteomes" id="UP000094463"/>
    </source>
</evidence>
<dbReference type="RefSeq" id="WP_069363852.1">
    <property type="nucleotide sequence ID" value="NZ_CP012502.1"/>
</dbReference>
<dbReference type="NCBIfam" id="TIGR03187">
    <property type="entry name" value="DGQHR"/>
    <property type="match status" value="1"/>
</dbReference>
<dbReference type="AlphaFoldDB" id="A0A1D7QRT2"/>
<protein>
    <recommendedName>
        <fullName evidence="3">DGQHR domain-containing protein</fullName>
    </recommendedName>
</protein>